<evidence type="ECO:0000256" key="1">
    <source>
        <dbReference type="ARBA" id="ARBA00009625"/>
    </source>
</evidence>
<keyword evidence="3" id="KW-0378">Hydrolase</keyword>
<dbReference type="CDD" id="cd03114">
    <property type="entry name" value="MMAA-like"/>
    <property type="match status" value="1"/>
</dbReference>
<dbReference type="InterPro" id="IPR052040">
    <property type="entry name" value="GTPase/Isobutyryl-CoA_mutase"/>
</dbReference>
<dbReference type="Pfam" id="PF03308">
    <property type="entry name" value="MeaB"/>
    <property type="match status" value="1"/>
</dbReference>
<gene>
    <name evidence="7" type="primary">meaB</name>
    <name evidence="7" type="ORF">IRJ18_01050</name>
</gene>
<dbReference type="Proteomes" id="UP000632774">
    <property type="component" value="Unassembled WGS sequence"/>
</dbReference>
<sequence>MPANSNIIQPTCHDFKTVARALTVVENDLPGAAELLRSLDLSNKAPVVGITGPPGAGKSTLVNALITELNTGGKKIAVLAIDPTSPFNFGSLLGDRIRMATHFNHPDVFIRSLATRGSLGGLSAKTIEMTDVLRASGFDYILIETVGVGQSEIEIAGLADATLLVLVPESGDEIQNIKSGIMEIADAFIINKADRDGADTYYNTLKKLIHQKETAIPIYKAIASQNTGIAEIAEYVRQLPHTSNARRALLLAEKAYQLIRHQRMAGIDKKKLQQDIAEAIEKPGFNIYDWISSAKFEMPTSK</sequence>
<dbReference type="Gene3D" id="3.40.50.300">
    <property type="entry name" value="P-loop containing nucleotide triphosphate hydrolases"/>
    <property type="match status" value="1"/>
</dbReference>
<keyword evidence="8" id="KW-1185">Reference proteome</keyword>
<evidence type="ECO:0000256" key="5">
    <source>
        <dbReference type="ARBA" id="ARBA00023186"/>
    </source>
</evidence>
<evidence type="ECO:0000313" key="7">
    <source>
        <dbReference type="EMBL" id="MBE9664926.1"/>
    </source>
</evidence>
<keyword evidence="4" id="KW-0342">GTP-binding</keyword>
<evidence type="ECO:0000256" key="4">
    <source>
        <dbReference type="ARBA" id="ARBA00023134"/>
    </source>
</evidence>
<dbReference type="InterPro" id="IPR003593">
    <property type="entry name" value="AAA+_ATPase"/>
</dbReference>
<dbReference type="SMART" id="SM00382">
    <property type="entry name" value="AAA"/>
    <property type="match status" value="1"/>
</dbReference>
<accession>A0ABR9XC19</accession>
<reference evidence="7 8" key="1">
    <citation type="submission" date="2020-10" db="EMBL/GenBank/DDBJ databases">
        <title>Mucilaginibacter mali sp. nov., isolated from rhizosphere soil of apple orchard.</title>
        <authorList>
            <person name="Lee J.-S."/>
            <person name="Kim H.S."/>
            <person name="Kim J.-S."/>
        </authorList>
    </citation>
    <scope>NUCLEOTIDE SEQUENCE [LARGE SCALE GENOMIC DNA]</scope>
    <source>
        <strain evidence="7 8">KCTC 23157</strain>
    </source>
</reference>
<comment type="caution">
    <text evidence="7">The sequence shown here is derived from an EMBL/GenBank/DDBJ whole genome shotgun (WGS) entry which is preliminary data.</text>
</comment>
<name>A0ABR9XC19_9SPHI</name>
<evidence type="ECO:0000256" key="2">
    <source>
        <dbReference type="ARBA" id="ARBA00022741"/>
    </source>
</evidence>
<protein>
    <submittedName>
        <fullName evidence="7">Methylmalonyl Co-A mutase-associated GTPase MeaB</fullName>
    </submittedName>
</protein>
<dbReference type="InterPro" id="IPR027417">
    <property type="entry name" value="P-loop_NTPase"/>
</dbReference>
<feature type="domain" description="AAA+ ATPase" evidence="6">
    <location>
        <begin position="44"/>
        <end position="188"/>
    </location>
</feature>
<dbReference type="SUPFAM" id="SSF52540">
    <property type="entry name" value="P-loop containing nucleoside triphosphate hydrolases"/>
    <property type="match status" value="1"/>
</dbReference>
<evidence type="ECO:0000259" key="6">
    <source>
        <dbReference type="SMART" id="SM00382"/>
    </source>
</evidence>
<dbReference type="NCBIfam" id="TIGR00750">
    <property type="entry name" value="lao"/>
    <property type="match status" value="1"/>
</dbReference>
<dbReference type="PANTHER" id="PTHR43087:SF1">
    <property type="entry name" value="LAO_AO TRANSPORT SYSTEM ATPASE"/>
    <property type="match status" value="1"/>
</dbReference>
<dbReference type="EMBL" id="JADFFM010000001">
    <property type="protein sequence ID" value="MBE9664926.1"/>
    <property type="molecule type" value="Genomic_DNA"/>
</dbReference>
<dbReference type="InterPro" id="IPR005129">
    <property type="entry name" value="GTPase_ArgK"/>
</dbReference>
<keyword evidence="5" id="KW-0143">Chaperone</keyword>
<proteinExistence type="inferred from homology"/>
<dbReference type="RefSeq" id="WP_194104349.1">
    <property type="nucleotide sequence ID" value="NZ_JADFFM010000001.1"/>
</dbReference>
<keyword evidence="2" id="KW-0547">Nucleotide-binding</keyword>
<dbReference type="PANTHER" id="PTHR43087">
    <property type="entry name" value="LYSINE/ARGININE/ORNITHINE TRANSPORT SYSTEM KINASE"/>
    <property type="match status" value="1"/>
</dbReference>
<evidence type="ECO:0000256" key="3">
    <source>
        <dbReference type="ARBA" id="ARBA00022801"/>
    </source>
</evidence>
<organism evidence="7 8">
    <name type="scientific">Mucilaginibacter boryungensis</name>
    <dbReference type="NCBI Taxonomy" id="768480"/>
    <lineage>
        <taxon>Bacteria</taxon>
        <taxon>Pseudomonadati</taxon>
        <taxon>Bacteroidota</taxon>
        <taxon>Sphingobacteriia</taxon>
        <taxon>Sphingobacteriales</taxon>
        <taxon>Sphingobacteriaceae</taxon>
        <taxon>Mucilaginibacter</taxon>
    </lineage>
</organism>
<comment type="similarity">
    <text evidence="1">Belongs to the SIMIBI class G3E GTPase family. ArgK/MeaB subfamily.</text>
</comment>
<evidence type="ECO:0000313" key="8">
    <source>
        <dbReference type="Proteomes" id="UP000632774"/>
    </source>
</evidence>